<reference evidence="2" key="1">
    <citation type="journal article" date="2019" name="Int. J. Syst. Evol. Microbiol.">
        <title>The Global Catalogue of Microorganisms (GCM) 10K type strain sequencing project: providing services to taxonomists for standard genome sequencing and annotation.</title>
        <authorList>
            <consortium name="The Broad Institute Genomics Platform"/>
            <consortium name="The Broad Institute Genome Sequencing Center for Infectious Disease"/>
            <person name="Wu L."/>
            <person name="Ma J."/>
        </authorList>
    </citation>
    <scope>NUCLEOTIDE SEQUENCE [LARGE SCALE GENOMIC DNA]</scope>
    <source>
        <strain evidence="2">CCUG 53903</strain>
    </source>
</reference>
<organism evidence="1 2">
    <name type="scientific">Nonomuraea insulae</name>
    <dbReference type="NCBI Taxonomy" id="1616787"/>
    <lineage>
        <taxon>Bacteria</taxon>
        <taxon>Bacillati</taxon>
        <taxon>Actinomycetota</taxon>
        <taxon>Actinomycetes</taxon>
        <taxon>Streptosporangiales</taxon>
        <taxon>Streptosporangiaceae</taxon>
        <taxon>Nonomuraea</taxon>
    </lineage>
</organism>
<accession>A0ABW1D851</accession>
<dbReference type="RefSeq" id="WP_379522960.1">
    <property type="nucleotide sequence ID" value="NZ_JBHSPA010000094.1"/>
</dbReference>
<protein>
    <submittedName>
        <fullName evidence="1">Uncharacterized protein</fullName>
    </submittedName>
</protein>
<sequence length="43" mass="4489">MTGERTESLVVTSLVHALTLLPAIIGGSFRSLPPLIGDVKVSL</sequence>
<dbReference type="Proteomes" id="UP001596058">
    <property type="component" value="Unassembled WGS sequence"/>
</dbReference>
<proteinExistence type="predicted"/>
<evidence type="ECO:0000313" key="1">
    <source>
        <dbReference type="EMBL" id="MFC5833534.1"/>
    </source>
</evidence>
<keyword evidence="2" id="KW-1185">Reference proteome</keyword>
<comment type="caution">
    <text evidence="1">The sequence shown here is derived from an EMBL/GenBank/DDBJ whole genome shotgun (WGS) entry which is preliminary data.</text>
</comment>
<name>A0ABW1D851_9ACTN</name>
<dbReference type="EMBL" id="JBHSPA010000094">
    <property type="protein sequence ID" value="MFC5833534.1"/>
    <property type="molecule type" value="Genomic_DNA"/>
</dbReference>
<gene>
    <name evidence="1" type="ORF">ACFPZ3_57655</name>
</gene>
<evidence type="ECO:0000313" key="2">
    <source>
        <dbReference type="Proteomes" id="UP001596058"/>
    </source>
</evidence>